<dbReference type="InterPro" id="IPR046341">
    <property type="entry name" value="SET_dom_sf"/>
</dbReference>
<keyword evidence="22" id="KW-1185">Reference proteome</keyword>
<dbReference type="FunFam" id="1.25.10.10:FF:000027">
    <property type="entry name" value="Importin subunit beta-1"/>
    <property type="match status" value="1"/>
</dbReference>
<evidence type="ECO:0000313" key="22">
    <source>
        <dbReference type="Proteomes" id="UP001153678"/>
    </source>
</evidence>
<evidence type="ECO:0000256" key="12">
    <source>
        <dbReference type="ARBA" id="ARBA00022927"/>
    </source>
</evidence>
<evidence type="ECO:0000259" key="20">
    <source>
        <dbReference type="PROSITE" id="PS50868"/>
    </source>
</evidence>
<dbReference type="InterPro" id="IPR003616">
    <property type="entry name" value="Post-SET_dom"/>
</dbReference>
<dbReference type="GO" id="GO:0005737">
    <property type="term" value="C:cytoplasm"/>
    <property type="evidence" value="ECO:0007669"/>
    <property type="project" value="UniProtKB-SubCell"/>
</dbReference>
<dbReference type="InterPro" id="IPR040122">
    <property type="entry name" value="Importin_beta"/>
</dbReference>
<dbReference type="InterPro" id="IPR011989">
    <property type="entry name" value="ARM-like"/>
</dbReference>
<comment type="similarity">
    <text evidence="4">Belongs to the importin beta family. Importin beta-1 subfamily.</text>
</comment>
<dbReference type="GO" id="GO:0005635">
    <property type="term" value="C:nuclear envelope"/>
    <property type="evidence" value="ECO:0007669"/>
    <property type="project" value="UniProtKB-SubCell"/>
</dbReference>
<dbReference type="InterPro" id="IPR001214">
    <property type="entry name" value="SET_dom"/>
</dbReference>
<dbReference type="Pfam" id="PF25574">
    <property type="entry name" value="TPR_IMB1"/>
    <property type="match status" value="1"/>
</dbReference>
<dbReference type="PROSITE" id="PS50867">
    <property type="entry name" value="PRE_SET"/>
    <property type="match status" value="1"/>
</dbReference>
<dbReference type="Pfam" id="PF13513">
    <property type="entry name" value="HEAT_EZ"/>
    <property type="match status" value="1"/>
</dbReference>
<comment type="subcellular location">
    <subcellularLocation>
        <location evidence="2">Chromosome</location>
    </subcellularLocation>
    <subcellularLocation>
        <location evidence="3">Cytoplasm</location>
    </subcellularLocation>
    <subcellularLocation>
        <location evidence="1">Nucleus envelope</location>
    </subcellularLocation>
</comment>
<dbReference type="PROSITE" id="PS50280">
    <property type="entry name" value="SET"/>
    <property type="match status" value="1"/>
</dbReference>
<protein>
    <recommendedName>
        <fullName evidence="14">Importin-95</fullName>
    </recommendedName>
    <alternativeName>
        <fullName evidence="15">Karyopherin-95</fullName>
    </alternativeName>
</protein>
<feature type="domain" description="Importin N-terminal" evidence="17">
    <location>
        <begin position="22"/>
        <end position="109"/>
    </location>
</feature>
<evidence type="ECO:0000256" key="6">
    <source>
        <dbReference type="ARBA" id="ARBA00022454"/>
    </source>
</evidence>
<evidence type="ECO:0000256" key="10">
    <source>
        <dbReference type="ARBA" id="ARBA00022691"/>
    </source>
</evidence>
<dbReference type="Pfam" id="PF05033">
    <property type="entry name" value="Pre-SET"/>
    <property type="match status" value="1"/>
</dbReference>
<dbReference type="SMART" id="SM00185">
    <property type="entry name" value="ARM"/>
    <property type="match status" value="3"/>
</dbReference>
<dbReference type="InterPro" id="IPR007728">
    <property type="entry name" value="Pre-SET_dom"/>
</dbReference>
<evidence type="ECO:0000256" key="8">
    <source>
        <dbReference type="ARBA" id="ARBA00022603"/>
    </source>
</evidence>
<feature type="repeat" description="HEAT" evidence="16">
    <location>
        <begin position="418"/>
        <end position="448"/>
    </location>
</feature>
<evidence type="ECO:0000256" key="7">
    <source>
        <dbReference type="ARBA" id="ARBA00022490"/>
    </source>
</evidence>
<evidence type="ECO:0000259" key="18">
    <source>
        <dbReference type="PROSITE" id="PS50280"/>
    </source>
</evidence>
<keyword evidence="13" id="KW-0539">Nucleus</keyword>
<dbReference type="SUPFAM" id="SSF82199">
    <property type="entry name" value="SET domain"/>
    <property type="match status" value="1"/>
</dbReference>
<dbReference type="SMART" id="SM00317">
    <property type="entry name" value="SET"/>
    <property type="match status" value="1"/>
</dbReference>
<evidence type="ECO:0000256" key="11">
    <source>
        <dbReference type="ARBA" id="ARBA00022737"/>
    </source>
</evidence>
<keyword evidence="10" id="KW-0949">S-adenosyl-L-methionine</keyword>
<dbReference type="SMART" id="SM00913">
    <property type="entry name" value="IBN_N"/>
    <property type="match status" value="1"/>
</dbReference>
<evidence type="ECO:0000256" key="13">
    <source>
        <dbReference type="ARBA" id="ARBA00023242"/>
    </source>
</evidence>
<dbReference type="AlphaFoldDB" id="A0A9W4SE99"/>
<feature type="domain" description="Post-SET" evidence="20">
    <location>
        <begin position="1117"/>
        <end position="1133"/>
    </location>
</feature>
<dbReference type="GO" id="GO:0008270">
    <property type="term" value="F:zinc ion binding"/>
    <property type="evidence" value="ECO:0007669"/>
    <property type="project" value="InterPro"/>
</dbReference>
<dbReference type="PANTHER" id="PTHR10527">
    <property type="entry name" value="IMPORTIN BETA"/>
    <property type="match status" value="1"/>
</dbReference>
<dbReference type="GO" id="GO:0031267">
    <property type="term" value="F:small GTPase binding"/>
    <property type="evidence" value="ECO:0007669"/>
    <property type="project" value="InterPro"/>
</dbReference>
<dbReference type="OrthoDB" id="10263328at2759"/>
<keyword evidence="12" id="KW-0653">Protein transport</keyword>
<dbReference type="GO" id="GO:0006606">
    <property type="term" value="P:protein import into nucleus"/>
    <property type="evidence" value="ECO:0007669"/>
    <property type="project" value="InterPro"/>
</dbReference>
<dbReference type="PROSITE" id="PS50166">
    <property type="entry name" value="IMPORTIN_B_NT"/>
    <property type="match status" value="1"/>
</dbReference>
<dbReference type="Pfam" id="PF03810">
    <property type="entry name" value="IBN_N"/>
    <property type="match status" value="1"/>
</dbReference>
<gene>
    <name evidence="21" type="ORF">FWILDA_LOCUS2455</name>
</gene>
<dbReference type="InterPro" id="IPR058584">
    <property type="entry name" value="IMB1_TNPO1-like_TPR"/>
</dbReference>
<evidence type="ECO:0000259" key="19">
    <source>
        <dbReference type="PROSITE" id="PS50867"/>
    </source>
</evidence>
<keyword evidence="9" id="KW-0808">Transferase</keyword>
<feature type="domain" description="SET" evidence="18">
    <location>
        <begin position="1003"/>
        <end position="1101"/>
    </location>
</feature>
<evidence type="ECO:0000256" key="14">
    <source>
        <dbReference type="ARBA" id="ARBA00079884"/>
    </source>
</evidence>
<evidence type="ECO:0000256" key="4">
    <source>
        <dbReference type="ARBA" id="ARBA00010907"/>
    </source>
</evidence>
<name>A0A9W4SE99_9GLOM</name>
<keyword evidence="11" id="KW-0677">Repeat</keyword>
<dbReference type="Proteomes" id="UP001153678">
    <property type="component" value="Unassembled WGS sequence"/>
</dbReference>
<dbReference type="GO" id="GO:0042054">
    <property type="term" value="F:histone methyltransferase activity"/>
    <property type="evidence" value="ECO:0007669"/>
    <property type="project" value="InterPro"/>
</dbReference>
<dbReference type="InterPro" id="IPR000225">
    <property type="entry name" value="Armadillo"/>
</dbReference>
<reference evidence="21" key="1">
    <citation type="submission" date="2022-08" db="EMBL/GenBank/DDBJ databases">
        <authorList>
            <person name="Kallberg Y."/>
            <person name="Tangrot J."/>
            <person name="Rosling A."/>
        </authorList>
    </citation>
    <scope>NUCLEOTIDE SEQUENCE</scope>
    <source>
        <strain evidence="21">Wild A</strain>
    </source>
</reference>
<keyword evidence="6" id="KW-0158">Chromosome</keyword>
<evidence type="ECO:0000256" key="9">
    <source>
        <dbReference type="ARBA" id="ARBA00022679"/>
    </source>
</evidence>
<evidence type="ECO:0000256" key="2">
    <source>
        <dbReference type="ARBA" id="ARBA00004286"/>
    </source>
</evidence>
<dbReference type="Gene3D" id="2.170.270.10">
    <property type="entry name" value="SET domain"/>
    <property type="match status" value="2"/>
</dbReference>
<dbReference type="PROSITE" id="PS50077">
    <property type="entry name" value="HEAT_REPEAT"/>
    <property type="match status" value="1"/>
</dbReference>
<keyword evidence="8" id="KW-0489">Methyltransferase</keyword>
<evidence type="ECO:0000313" key="21">
    <source>
        <dbReference type="EMBL" id="CAI2166200.1"/>
    </source>
</evidence>
<dbReference type="InterPro" id="IPR016024">
    <property type="entry name" value="ARM-type_fold"/>
</dbReference>
<dbReference type="InterPro" id="IPR021133">
    <property type="entry name" value="HEAT_type_2"/>
</dbReference>
<dbReference type="EMBL" id="CAMKVN010000284">
    <property type="protein sequence ID" value="CAI2166200.1"/>
    <property type="molecule type" value="Genomic_DNA"/>
</dbReference>
<dbReference type="InterPro" id="IPR001494">
    <property type="entry name" value="Importin-beta_N"/>
</dbReference>
<dbReference type="GO" id="GO:0032259">
    <property type="term" value="P:methylation"/>
    <property type="evidence" value="ECO:0007669"/>
    <property type="project" value="UniProtKB-KW"/>
</dbReference>
<comment type="caution">
    <text evidence="21">The sequence shown here is derived from an EMBL/GenBank/DDBJ whole genome shotgun (WGS) entry which is preliminary data.</text>
</comment>
<evidence type="ECO:0000256" key="5">
    <source>
        <dbReference type="ARBA" id="ARBA00022448"/>
    </source>
</evidence>
<evidence type="ECO:0000256" key="15">
    <source>
        <dbReference type="ARBA" id="ARBA00083566"/>
    </source>
</evidence>
<dbReference type="PROSITE" id="PS50868">
    <property type="entry name" value="POST_SET"/>
    <property type="match status" value="1"/>
</dbReference>
<evidence type="ECO:0000256" key="16">
    <source>
        <dbReference type="PROSITE-ProRule" id="PRU00103"/>
    </source>
</evidence>
<dbReference type="GO" id="GO:0005694">
    <property type="term" value="C:chromosome"/>
    <property type="evidence" value="ECO:0007669"/>
    <property type="project" value="UniProtKB-SubCell"/>
</dbReference>
<proteinExistence type="inferred from homology"/>
<sequence length="1138" mass="127467">MLSIGELLTNTLSGDQKTREDAQRQLEQAETTNFVIIARFHPMYVAMLCQELANEQSSQYTRNAAGIALKNTLSSSEASRRNEMIQRWLSVDEATRQQIKQAVLSTLASSDTRAATTAAQVIAAIGAIELPMENQWPDLMKNLLENVTTTNNSTLKIATLTAIGYICELIDPIILAPQAGAILTAVVSGAKKEEPNQDVRKAAVDALYNSLEFIRDNFEREGERNYIMQIVCEATQSSDVNVQVAAFECLVRIMQIYYDKMRFYMEKALFGLTVLGMKSEDERVALQAVEFWSTVCDEEIELANEAIEASDAGETPDRLSHNFAKAALPEILPVLLWLLTKQEEEADEDDWNVAMAAGTCLSLLAQCVEDAIVTPVIPFVESHIRSADWRFREAAIMAFGSILEGPEHKLLANLVNQALPVLIDMMKDDSAQVKDTTAWTLGRVSELLIECIKPDEHLQSLISALVLGLRDSPRIVSNCCWALMSLSDQFGSRESSLPTYALSPFYEGIISALMETTERSTNESNSRTSAYECISTLVQGAALLTVTILDRLDATIQATTQIVGSDERHAHSELQSNLCSVLTSIIRKLKQEVVPFADRIMTTLLSLFTSSTKHSTTLEDGFLAVGAITTAVEADFVRYLDAFAPFLYAALSNHEEYALCSIAVGLIGDICRALQETSLPYCDTFMNIPILNRNTKPAVLSCFGDIALAIGGKFEVYLEVVMMVLAQASTMRTAKDANYDMIDYVMALREGILEAYVGIVQGLKSGEKAELLLRYIEQIFNFLAMTWNDIDRSEIIVRSMIGLIGDLAEAFQSGQIKQWFVADFVNAALKEGRTNRNLPNGTKEVTRWAKEVELFYFRLKKVEYFQREKLKIRDNVDMTIKEDREFIIEDISNGLERCPISLIYDDIKEFEELQNAFHKYVVHCVTSCTIPYYDGCDCKDNCESEDCGCKSAHGFFYTSNGLNPTFLQPESTSTNISLYECNANCTCTPDKCTNRLVQRGVSFPLQIFKCDSGCGWGVKSHINRIRKGDFVCEYAGEVIKTDEAKRRWIISKEKNEDNYILCLREHMQDRILRTNIDPIHIAALFARRDIEMGEELSFDYSGGINDNTIEESNISVKRKKCLCGSQFCKEYLPFDQSL</sequence>
<feature type="domain" description="Pre-SET" evidence="19">
    <location>
        <begin position="934"/>
        <end position="1000"/>
    </location>
</feature>
<dbReference type="Gene3D" id="1.25.10.10">
    <property type="entry name" value="Leucine-rich Repeat Variant"/>
    <property type="match status" value="1"/>
</dbReference>
<keyword evidence="7" id="KW-0963">Cytoplasm</keyword>
<evidence type="ECO:0000259" key="17">
    <source>
        <dbReference type="PROSITE" id="PS50166"/>
    </source>
</evidence>
<accession>A0A9W4SE99</accession>
<keyword evidence="5" id="KW-0813">Transport</keyword>
<organism evidence="21 22">
    <name type="scientific">Funneliformis geosporum</name>
    <dbReference type="NCBI Taxonomy" id="1117311"/>
    <lineage>
        <taxon>Eukaryota</taxon>
        <taxon>Fungi</taxon>
        <taxon>Fungi incertae sedis</taxon>
        <taxon>Mucoromycota</taxon>
        <taxon>Glomeromycotina</taxon>
        <taxon>Glomeromycetes</taxon>
        <taxon>Glomerales</taxon>
        <taxon>Glomeraceae</taxon>
        <taxon>Funneliformis</taxon>
    </lineage>
</organism>
<dbReference type="SUPFAM" id="SSF48371">
    <property type="entry name" value="ARM repeat"/>
    <property type="match status" value="1"/>
</dbReference>
<dbReference type="Pfam" id="PF00856">
    <property type="entry name" value="SET"/>
    <property type="match status" value="1"/>
</dbReference>
<evidence type="ECO:0000256" key="3">
    <source>
        <dbReference type="ARBA" id="ARBA00004496"/>
    </source>
</evidence>
<evidence type="ECO:0000256" key="1">
    <source>
        <dbReference type="ARBA" id="ARBA00004259"/>
    </source>
</evidence>